<evidence type="ECO:0000313" key="2">
    <source>
        <dbReference type="EMBL" id="SAL52918.1"/>
    </source>
</evidence>
<feature type="region of interest" description="Disordered" evidence="1">
    <location>
        <begin position="34"/>
        <end position="70"/>
    </location>
</feature>
<gene>
    <name evidence="2" type="ORF">AWB64_05735</name>
</gene>
<dbReference type="AlphaFoldDB" id="A0A158I8L5"/>
<evidence type="ECO:0000256" key="1">
    <source>
        <dbReference type="SAM" id="MobiDB-lite"/>
    </source>
</evidence>
<organism evidence="2 3">
    <name type="scientific">Caballeronia sordidicola</name>
    <name type="common">Burkholderia sordidicola</name>
    <dbReference type="NCBI Taxonomy" id="196367"/>
    <lineage>
        <taxon>Bacteria</taxon>
        <taxon>Pseudomonadati</taxon>
        <taxon>Pseudomonadota</taxon>
        <taxon>Betaproteobacteria</taxon>
        <taxon>Burkholderiales</taxon>
        <taxon>Burkholderiaceae</taxon>
        <taxon>Caballeronia</taxon>
    </lineage>
</organism>
<dbReference type="Proteomes" id="UP000054893">
    <property type="component" value="Unassembled WGS sequence"/>
</dbReference>
<reference evidence="2 3" key="1">
    <citation type="submission" date="2016-01" db="EMBL/GenBank/DDBJ databases">
        <authorList>
            <person name="Oliw E.H."/>
        </authorList>
    </citation>
    <scope>NUCLEOTIDE SEQUENCE [LARGE SCALE GENOMIC DNA]</scope>
    <source>
        <strain evidence="2">LMG 22029</strain>
    </source>
</reference>
<dbReference type="EMBL" id="FCOC02000029">
    <property type="protein sequence ID" value="SAL52918.1"/>
    <property type="molecule type" value="Genomic_DNA"/>
</dbReference>
<dbReference type="RefSeq" id="WP_060858706.1">
    <property type="nucleotide sequence ID" value="NZ_FCOC02000029.1"/>
</dbReference>
<accession>A0A158I8L5</accession>
<proteinExistence type="predicted"/>
<feature type="compositionally biased region" description="Polar residues" evidence="1">
    <location>
        <begin position="37"/>
        <end position="46"/>
    </location>
</feature>
<evidence type="ECO:0008006" key="4">
    <source>
        <dbReference type="Google" id="ProtNLM"/>
    </source>
</evidence>
<name>A0A158I8L5_CABSO</name>
<dbReference type="InterPro" id="IPR021327">
    <property type="entry name" value="DUF2934"/>
</dbReference>
<dbReference type="OrthoDB" id="8909820at2"/>
<evidence type="ECO:0000313" key="3">
    <source>
        <dbReference type="Proteomes" id="UP000054893"/>
    </source>
</evidence>
<protein>
    <recommendedName>
        <fullName evidence="4">DUF2934 domain-containing protein</fullName>
    </recommendedName>
</protein>
<dbReference type="Pfam" id="PF11154">
    <property type="entry name" value="DUF2934"/>
    <property type="match status" value="1"/>
</dbReference>
<sequence length="70" mass="7886">MDVQLSEEQIRTLAFHLWEQDGSPEGRADEYWEKARQQLSSGSLSENAADDKETGFGEEPDTTSDRPLAE</sequence>